<dbReference type="RefSeq" id="WP_145936132.1">
    <property type="nucleotide sequence ID" value="NZ_BNAV01000001.1"/>
</dbReference>
<dbReference type="InterPro" id="IPR032466">
    <property type="entry name" value="Metal_Hydrolase"/>
</dbReference>
<evidence type="ECO:0000313" key="4">
    <source>
        <dbReference type="Proteomes" id="UP000658656"/>
    </source>
</evidence>
<keyword evidence="4" id="KW-1185">Reference proteome</keyword>
<dbReference type="Gene3D" id="3.20.20.140">
    <property type="entry name" value="Metal-dependent hydrolases"/>
    <property type="match status" value="1"/>
</dbReference>
<dbReference type="EMBL" id="BNAV01000001">
    <property type="protein sequence ID" value="GHF40843.1"/>
    <property type="molecule type" value="Genomic_DNA"/>
</dbReference>
<dbReference type="PANTHER" id="PTHR43569">
    <property type="entry name" value="AMIDOHYDROLASE"/>
    <property type="match status" value="1"/>
</dbReference>
<reference evidence="3" key="2">
    <citation type="submission" date="2020-09" db="EMBL/GenBank/DDBJ databases">
        <authorList>
            <person name="Sun Q."/>
            <person name="Zhou Y."/>
        </authorList>
    </citation>
    <scope>NUCLEOTIDE SEQUENCE</scope>
    <source>
        <strain evidence="3">CGMCC 4.7679</strain>
    </source>
</reference>
<gene>
    <name evidence="3" type="ORF">GCM10017566_12840</name>
</gene>
<organism evidence="3 4">
    <name type="scientific">Amycolatopsis bartoniae</name>
    <dbReference type="NCBI Taxonomy" id="941986"/>
    <lineage>
        <taxon>Bacteria</taxon>
        <taxon>Bacillati</taxon>
        <taxon>Actinomycetota</taxon>
        <taxon>Actinomycetes</taxon>
        <taxon>Pseudonocardiales</taxon>
        <taxon>Pseudonocardiaceae</taxon>
        <taxon>Amycolatopsis</taxon>
    </lineage>
</organism>
<dbReference type="OrthoDB" id="5450317at2"/>
<sequence length="277" mass="30634">MNVVDTHLHLWDLTVSDYAWIPDGPLHATFTAQQARSELDSAGIDTAILVQAEDSEADTRFLLDQAAGHDWISGVVGWVRLDDPGTAERQLDRWQQHAKFRGVRHLVHDDPRDEFLALPEVRRSLAMLAERGLPFDVPDAWPRHLARVADLADAVPELTIVVDHLGKPPRDLAAYQAWRGALRQVAARPNTVAKISGLQAEPFTVEATRPAVHDALEAFGPERLMYGGDWPMTVLYGGYARSWEILSALIGELSETEQARVLAGTADAVYGTPERVT</sequence>
<feature type="domain" description="Amidohydrolase-related" evidence="2">
    <location>
        <begin position="4"/>
        <end position="271"/>
    </location>
</feature>
<dbReference type="GO" id="GO:0016787">
    <property type="term" value="F:hydrolase activity"/>
    <property type="evidence" value="ECO:0007669"/>
    <property type="project" value="UniProtKB-KW"/>
</dbReference>
<evidence type="ECO:0000256" key="1">
    <source>
        <dbReference type="ARBA" id="ARBA00038310"/>
    </source>
</evidence>
<dbReference type="InterPro" id="IPR006680">
    <property type="entry name" value="Amidohydro-rel"/>
</dbReference>
<comment type="caution">
    <text evidence="3">The sequence shown here is derived from an EMBL/GenBank/DDBJ whole genome shotgun (WGS) entry which is preliminary data.</text>
</comment>
<dbReference type="InterPro" id="IPR052350">
    <property type="entry name" value="Metallo-dep_Lactonases"/>
</dbReference>
<dbReference type="PANTHER" id="PTHR43569:SF2">
    <property type="entry name" value="AMIDOHYDROLASE-RELATED DOMAIN-CONTAINING PROTEIN"/>
    <property type="match status" value="1"/>
</dbReference>
<proteinExistence type="inferred from homology"/>
<evidence type="ECO:0000313" key="3">
    <source>
        <dbReference type="EMBL" id="GHF40843.1"/>
    </source>
</evidence>
<dbReference type="SUPFAM" id="SSF51556">
    <property type="entry name" value="Metallo-dependent hydrolases"/>
    <property type="match status" value="1"/>
</dbReference>
<accession>A0A8H9M8E9</accession>
<comment type="similarity">
    <text evidence="1">Belongs to the metallo-dependent hydrolases superfamily.</text>
</comment>
<dbReference type="Proteomes" id="UP000658656">
    <property type="component" value="Unassembled WGS sequence"/>
</dbReference>
<dbReference type="Pfam" id="PF04909">
    <property type="entry name" value="Amidohydro_2"/>
    <property type="match status" value="1"/>
</dbReference>
<reference evidence="3" key="1">
    <citation type="journal article" date="2014" name="Int. J. Syst. Evol. Microbiol.">
        <title>Complete genome sequence of Corynebacterium casei LMG S-19264T (=DSM 44701T), isolated from a smear-ripened cheese.</title>
        <authorList>
            <consortium name="US DOE Joint Genome Institute (JGI-PGF)"/>
            <person name="Walter F."/>
            <person name="Albersmeier A."/>
            <person name="Kalinowski J."/>
            <person name="Ruckert C."/>
        </authorList>
    </citation>
    <scope>NUCLEOTIDE SEQUENCE</scope>
    <source>
        <strain evidence="3">CGMCC 4.7679</strain>
    </source>
</reference>
<evidence type="ECO:0000259" key="2">
    <source>
        <dbReference type="Pfam" id="PF04909"/>
    </source>
</evidence>
<name>A0A8H9M8E9_9PSEU</name>
<protein>
    <submittedName>
        <fullName evidence="3">Metal-dependent hydrolase</fullName>
    </submittedName>
</protein>
<keyword evidence="3" id="KW-0378">Hydrolase</keyword>
<dbReference type="AlphaFoldDB" id="A0A8H9M8E9"/>